<organism evidence="1 2">
    <name type="scientific">Tigheibacillus halophilus</name>
    <dbReference type="NCBI Taxonomy" id="361280"/>
    <lineage>
        <taxon>Bacteria</taxon>
        <taxon>Bacillati</taxon>
        <taxon>Bacillota</taxon>
        <taxon>Bacilli</taxon>
        <taxon>Bacillales</taxon>
        <taxon>Bacillaceae</taxon>
        <taxon>Tigheibacillus</taxon>
    </lineage>
</organism>
<dbReference type="EMBL" id="JAWDIP010000004">
    <property type="protein sequence ID" value="MDY0396465.1"/>
    <property type="molecule type" value="Genomic_DNA"/>
</dbReference>
<proteinExistence type="predicted"/>
<accession>A0ABU5CB40</accession>
<gene>
    <name evidence="1" type="ORF">RWE15_21780</name>
</gene>
<evidence type="ECO:0000313" key="1">
    <source>
        <dbReference type="EMBL" id="MDY0396465.1"/>
    </source>
</evidence>
<reference evidence="1 2" key="1">
    <citation type="submission" date="2023-10" db="EMBL/GenBank/DDBJ databases">
        <title>Virgibacillus halophilus 5B73C genome.</title>
        <authorList>
            <person name="Miliotis G."/>
            <person name="Sengupta P."/>
            <person name="Hameed A."/>
            <person name="Chuvochina M."/>
            <person name="Mcdonagh F."/>
            <person name="Simpson A.C."/>
            <person name="Singh N.K."/>
            <person name="Rekha P.D."/>
            <person name="Raman K."/>
            <person name="Hugenholtz P."/>
            <person name="Venkateswaran K."/>
        </authorList>
    </citation>
    <scope>NUCLEOTIDE SEQUENCE [LARGE SCALE GENOMIC DNA]</scope>
    <source>
        <strain evidence="1 2">5B73C</strain>
    </source>
</reference>
<comment type="caution">
    <text evidence="1">The sequence shown here is derived from an EMBL/GenBank/DDBJ whole genome shotgun (WGS) entry which is preliminary data.</text>
</comment>
<dbReference type="Proteomes" id="UP001281447">
    <property type="component" value="Unassembled WGS sequence"/>
</dbReference>
<protein>
    <submittedName>
        <fullName evidence="1">Uncharacterized protein</fullName>
    </submittedName>
</protein>
<sequence length="46" mass="5082">MSQETRSGAQNVNPAASLLGKVAVTGFVGGIFLEYHRYIFILFQFC</sequence>
<evidence type="ECO:0000313" key="2">
    <source>
        <dbReference type="Proteomes" id="UP001281447"/>
    </source>
</evidence>
<keyword evidence="2" id="KW-1185">Reference proteome</keyword>
<name>A0ABU5CB40_9BACI</name>